<dbReference type="EMBL" id="MCOG01000136">
    <property type="protein sequence ID" value="ORY38504.1"/>
    <property type="molecule type" value="Genomic_DNA"/>
</dbReference>
<comment type="similarity">
    <text evidence="2">Belongs to the auxin efflux carrier (TC 2.A.69) family.</text>
</comment>
<evidence type="ECO:0000256" key="5">
    <source>
        <dbReference type="ARBA" id="ARBA00022692"/>
    </source>
</evidence>
<evidence type="ECO:0000256" key="8">
    <source>
        <dbReference type="SAM" id="Phobius"/>
    </source>
</evidence>
<evidence type="ECO:0000313" key="9">
    <source>
        <dbReference type="EMBL" id="ORY38504.1"/>
    </source>
</evidence>
<sequence length="259" mass="28895">MIIAAFQKEFNEEVRNGLFLAFGGAILAHIILIVVTEILSFVLHFDAIEKVSLIYSNSANLIIPIVTSIMGDDWVIYSSAYIFIQLILLWTHGISVICGKHNFDIKKIILNINMIAIVIGLVLFFLNFRLPGPLGDANNSIAVMVGPISMIITGMLIGGMDLKKAFAKKRVWFIVIFRLILLPVIVLLILKYLPLYKLSKDGRNIFLITNIATMAPSASVITQLAQIYEKDADYASSINVLSILLCIITMPILVYIYQF</sequence>
<keyword evidence="5 8" id="KW-0812">Transmembrane</keyword>
<dbReference type="Pfam" id="PF03547">
    <property type="entry name" value="Mem_trans"/>
    <property type="match status" value="1"/>
</dbReference>
<feature type="transmembrane region" description="Helical" evidence="8">
    <location>
        <begin position="18"/>
        <end position="39"/>
    </location>
</feature>
<feature type="transmembrane region" description="Helical" evidence="8">
    <location>
        <begin position="76"/>
        <end position="96"/>
    </location>
</feature>
<keyword evidence="7 8" id="KW-0472">Membrane</keyword>
<keyword evidence="10" id="KW-1185">Reference proteome</keyword>
<keyword evidence="3" id="KW-0813">Transport</keyword>
<dbReference type="InterPro" id="IPR004776">
    <property type="entry name" value="Mem_transp_PIN-like"/>
</dbReference>
<keyword evidence="6 8" id="KW-1133">Transmembrane helix</keyword>
<dbReference type="PANTHER" id="PTHR36838">
    <property type="entry name" value="AUXIN EFFLUX CARRIER FAMILY PROTEIN"/>
    <property type="match status" value="1"/>
</dbReference>
<evidence type="ECO:0000313" key="10">
    <source>
        <dbReference type="Proteomes" id="UP000193920"/>
    </source>
</evidence>
<evidence type="ECO:0000256" key="2">
    <source>
        <dbReference type="ARBA" id="ARBA00010145"/>
    </source>
</evidence>
<accession>A0A1Y2BV01</accession>
<name>A0A1Y2BV01_9FUNG</name>
<comment type="subcellular location">
    <subcellularLocation>
        <location evidence="1">Cell membrane</location>
        <topology evidence="1">Multi-pass membrane protein</topology>
    </subcellularLocation>
</comment>
<dbReference type="InterPro" id="IPR038770">
    <property type="entry name" value="Na+/solute_symporter_sf"/>
</dbReference>
<dbReference type="PANTHER" id="PTHR36838:SF1">
    <property type="entry name" value="SLR1864 PROTEIN"/>
    <property type="match status" value="1"/>
</dbReference>
<dbReference type="AlphaFoldDB" id="A0A1Y2BV01"/>
<evidence type="ECO:0000256" key="7">
    <source>
        <dbReference type="ARBA" id="ARBA00023136"/>
    </source>
</evidence>
<dbReference type="Proteomes" id="UP000193920">
    <property type="component" value="Unassembled WGS sequence"/>
</dbReference>
<feature type="transmembrane region" description="Helical" evidence="8">
    <location>
        <begin position="205"/>
        <end position="225"/>
    </location>
</feature>
<reference evidence="9 10" key="1">
    <citation type="submission" date="2016-08" db="EMBL/GenBank/DDBJ databases">
        <title>A Parts List for Fungal Cellulosomes Revealed by Comparative Genomics.</title>
        <authorList>
            <consortium name="DOE Joint Genome Institute"/>
            <person name="Haitjema C.H."/>
            <person name="Gilmore S.P."/>
            <person name="Henske J.K."/>
            <person name="Solomon K.V."/>
            <person name="De Groot R."/>
            <person name="Kuo A."/>
            <person name="Mondo S.J."/>
            <person name="Salamov A.A."/>
            <person name="Labutti K."/>
            <person name="Zhao Z."/>
            <person name="Chiniquy J."/>
            <person name="Barry K."/>
            <person name="Brewer H.M."/>
            <person name="Purvine S.O."/>
            <person name="Wright A.T."/>
            <person name="Boxma B."/>
            <person name="Van Alen T."/>
            <person name="Hackstein J.H."/>
            <person name="Baker S.E."/>
            <person name="Grigoriev I.V."/>
            <person name="O'Malley M.A."/>
        </authorList>
    </citation>
    <scope>NUCLEOTIDE SEQUENCE [LARGE SCALE GENOMIC DNA]</scope>
    <source>
        <strain evidence="9 10">G1</strain>
    </source>
</reference>
<evidence type="ECO:0000256" key="6">
    <source>
        <dbReference type="ARBA" id="ARBA00022989"/>
    </source>
</evidence>
<feature type="transmembrane region" description="Helical" evidence="8">
    <location>
        <begin position="171"/>
        <end position="193"/>
    </location>
</feature>
<evidence type="ECO:0000256" key="1">
    <source>
        <dbReference type="ARBA" id="ARBA00004651"/>
    </source>
</evidence>
<protein>
    <recommendedName>
        <fullName evidence="11">Auxin efflux carrier</fullName>
    </recommendedName>
</protein>
<feature type="transmembrane region" description="Helical" evidence="8">
    <location>
        <begin position="237"/>
        <end position="257"/>
    </location>
</feature>
<dbReference type="GO" id="GO:0055085">
    <property type="term" value="P:transmembrane transport"/>
    <property type="evidence" value="ECO:0007669"/>
    <property type="project" value="InterPro"/>
</dbReference>
<dbReference type="Gene3D" id="1.20.1530.20">
    <property type="match status" value="1"/>
</dbReference>
<feature type="transmembrane region" description="Helical" evidence="8">
    <location>
        <begin position="108"/>
        <end position="128"/>
    </location>
</feature>
<evidence type="ECO:0008006" key="11">
    <source>
        <dbReference type="Google" id="ProtNLM"/>
    </source>
</evidence>
<comment type="caution">
    <text evidence="9">The sequence shown here is derived from an EMBL/GenBank/DDBJ whole genome shotgun (WGS) entry which is preliminary data.</text>
</comment>
<evidence type="ECO:0000256" key="3">
    <source>
        <dbReference type="ARBA" id="ARBA00022448"/>
    </source>
</evidence>
<gene>
    <name evidence="9" type="ORF">LY90DRAFT_704442</name>
</gene>
<feature type="transmembrane region" description="Helical" evidence="8">
    <location>
        <begin position="140"/>
        <end position="159"/>
    </location>
</feature>
<keyword evidence="4" id="KW-1003">Cell membrane</keyword>
<proteinExistence type="inferred from homology"/>
<evidence type="ECO:0000256" key="4">
    <source>
        <dbReference type="ARBA" id="ARBA00022475"/>
    </source>
</evidence>
<organism evidence="9 10">
    <name type="scientific">Neocallimastix californiae</name>
    <dbReference type="NCBI Taxonomy" id="1754190"/>
    <lineage>
        <taxon>Eukaryota</taxon>
        <taxon>Fungi</taxon>
        <taxon>Fungi incertae sedis</taxon>
        <taxon>Chytridiomycota</taxon>
        <taxon>Chytridiomycota incertae sedis</taxon>
        <taxon>Neocallimastigomycetes</taxon>
        <taxon>Neocallimastigales</taxon>
        <taxon>Neocallimastigaceae</taxon>
        <taxon>Neocallimastix</taxon>
    </lineage>
</organism>
<dbReference type="GO" id="GO:0005886">
    <property type="term" value="C:plasma membrane"/>
    <property type="evidence" value="ECO:0007669"/>
    <property type="project" value="UniProtKB-SubCell"/>
</dbReference>